<proteinExistence type="predicted"/>
<dbReference type="EMBL" id="JAXIOK010000019">
    <property type="protein sequence ID" value="KAK4747996.1"/>
    <property type="molecule type" value="Genomic_DNA"/>
</dbReference>
<comment type="caution">
    <text evidence="1">The sequence shown here is derived from an EMBL/GenBank/DDBJ whole genome shotgun (WGS) entry which is preliminary data.</text>
</comment>
<dbReference type="AlphaFoldDB" id="A0AAN7JDG0"/>
<protein>
    <submittedName>
        <fullName evidence="1">Uncharacterized protein</fullName>
    </submittedName>
</protein>
<evidence type="ECO:0000313" key="2">
    <source>
        <dbReference type="Proteomes" id="UP001345219"/>
    </source>
</evidence>
<evidence type="ECO:0000313" key="1">
    <source>
        <dbReference type="EMBL" id="KAK4747996.1"/>
    </source>
</evidence>
<gene>
    <name evidence="1" type="ORF">SAY87_014582</name>
</gene>
<name>A0AAN7JDG0_9MYRT</name>
<dbReference type="Proteomes" id="UP001345219">
    <property type="component" value="Chromosome 12"/>
</dbReference>
<organism evidence="1 2">
    <name type="scientific">Trapa incisa</name>
    <dbReference type="NCBI Taxonomy" id="236973"/>
    <lineage>
        <taxon>Eukaryota</taxon>
        <taxon>Viridiplantae</taxon>
        <taxon>Streptophyta</taxon>
        <taxon>Embryophyta</taxon>
        <taxon>Tracheophyta</taxon>
        <taxon>Spermatophyta</taxon>
        <taxon>Magnoliopsida</taxon>
        <taxon>eudicotyledons</taxon>
        <taxon>Gunneridae</taxon>
        <taxon>Pentapetalae</taxon>
        <taxon>rosids</taxon>
        <taxon>malvids</taxon>
        <taxon>Myrtales</taxon>
        <taxon>Lythraceae</taxon>
        <taxon>Trapa</taxon>
    </lineage>
</organism>
<keyword evidence="2" id="KW-1185">Reference proteome</keyword>
<sequence>MISQCPPRSRQPTTFPTSSIRQYSLHGPCHCSDKWIQAIYREAATISSALHVSSSSLPTWLPIQHRGLPVIIMIRSSTIMKKAIINRNRNRDTGDYTTLDYTTPTNYVEL</sequence>
<accession>A0AAN7JDG0</accession>
<reference evidence="1 2" key="1">
    <citation type="journal article" date="2023" name="Hortic Res">
        <title>Pangenome of water caltrop reveals structural variations and asymmetric subgenome divergence after allopolyploidization.</title>
        <authorList>
            <person name="Zhang X."/>
            <person name="Chen Y."/>
            <person name="Wang L."/>
            <person name="Yuan Y."/>
            <person name="Fang M."/>
            <person name="Shi L."/>
            <person name="Lu R."/>
            <person name="Comes H.P."/>
            <person name="Ma Y."/>
            <person name="Chen Y."/>
            <person name="Huang G."/>
            <person name="Zhou Y."/>
            <person name="Zheng Z."/>
            <person name="Qiu Y."/>
        </authorList>
    </citation>
    <scope>NUCLEOTIDE SEQUENCE [LARGE SCALE GENOMIC DNA]</scope>
    <source>
        <tissue evidence="1">Roots</tissue>
    </source>
</reference>